<dbReference type="GO" id="GO:0016491">
    <property type="term" value="F:oxidoreductase activity"/>
    <property type="evidence" value="ECO:0007669"/>
    <property type="project" value="UniProtKB-KW"/>
</dbReference>
<keyword evidence="3" id="KW-1185">Reference proteome</keyword>
<dbReference type="Pfam" id="PF00106">
    <property type="entry name" value="adh_short"/>
    <property type="match status" value="1"/>
</dbReference>
<dbReference type="InterPro" id="IPR002347">
    <property type="entry name" value="SDR_fam"/>
</dbReference>
<dbReference type="PANTHER" id="PTHR43157">
    <property type="entry name" value="PHOSPHATIDYLINOSITOL-GLYCAN BIOSYNTHESIS CLASS F PROTEIN-RELATED"/>
    <property type="match status" value="1"/>
</dbReference>
<evidence type="ECO:0008006" key="4">
    <source>
        <dbReference type="Google" id="ProtNLM"/>
    </source>
</evidence>
<organism evidence="2 3">
    <name type="scientific">Effrenium voratum</name>
    <dbReference type="NCBI Taxonomy" id="2562239"/>
    <lineage>
        <taxon>Eukaryota</taxon>
        <taxon>Sar</taxon>
        <taxon>Alveolata</taxon>
        <taxon>Dinophyceae</taxon>
        <taxon>Suessiales</taxon>
        <taxon>Symbiodiniaceae</taxon>
        <taxon>Effrenium</taxon>
    </lineage>
</organism>
<dbReference type="EMBL" id="CAUJNA010003450">
    <property type="protein sequence ID" value="CAJ1402375.1"/>
    <property type="molecule type" value="Genomic_DNA"/>
</dbReference>
<comment type="caution">
    <text evidence="2">The sequence shown here is derived from an EMBL/GenBank/DDBJ whole genome shotgun (WGS) entry which is preliminary data.</text>
</comment>
<dbReference type="Gene3D" id="3.40.50.720">
    <property type="entry name" value="NAD(P)-binding Rossmann-like Domain"/>
    <property type="match status" value="1"/>
</dbReference>
<dbReference type="AlphaFoldDB" id="A0AA36JBR6"/>
<name>A0AA36JBR6_9DINO</name>
<dbReference type="InterPro" id="IPR036291">
    <property type="entry name" value="NAD(P)-bd_dom_sf"/>
</dbReference>
<evidence type="ECO:0000313" key="2">
    <source>
        <dbReference type="EMBL" id="CAJ1402375.1"/>
    </source>
</evidence>
<dbReference type="SUPFAM" id="SSF51735">
    <property type="entry name" value="NAD(P)-binding Rossmann-fold domains"/>
    <property type="match status" value="1"/>
</dbReference>
<gene>
    <name evidence="2" type="ORF">EVOR1521_LOCUS25287</name>
</gene>
<protein>
    <recommendedName>
        <fullName evidence="4">SDR family NAD(P)-dependent oxidoreductase</fullName>
    </recommendedName>
</protein>
<evidence type="ECO:0000256" key="1">
    <source>
        <dbReference type="ARBA" id="ARBA00023002"/>
    </source>
</evidence>
<reference evidence="2" key="1">
    <citation type="submission" date="2023-08" db="EMBL/GenBank/DDBJ databases">
        <authorList>
            <person name="Chen Y."/>
            <person name="Shah S."/>
            <person name="Dougan E. K."/>
            <person name="Thang M."/>
            <person name="Chan C."/>
        </authorList>
    </citation>
    <scope>NUCLEOTIDE SEQUENCE</scope>
</reference>
<sequence length="171" mass="17280">MAIAFALPRGQDVGALRPLPRGGVEAPAAEVGRSGGELGLAFAAAGAALVSLRRVTRRATATDGDGLPRRVALGLGGAGLSLVALKRFAIDGPPEFDPAENSMRGKTVLITGGNTGLGKESALRLARGGATVVLTARSEAKGLEAAEAVRLGARAEFSRIGGSRLSHKHPV</sequence>
<dbReference type="PANTHER" id="PTHR43157:SF31">
    <property type="entry name" value="PHOSPHATIDYLINOSITOL-GLYCAN BIOSYNTHESIS CLASS F PROTEIN"/>
    <property type="match status" value="1"/>
</dbReference>
<keyword evidence="1" id="KW-0560">Oxidoreductase</keyword>
<accession>A0AA36JBR6</accession>
<dbReference type="Proteomes" id="UP001178507">
    <property type="component" value="Unassembled WGS sequence"/>
</dbReference>
<evidence type="ECO:0000313" key="3">
    <source>
        <dbReference type="Proteomes" id="UP001178507"/>
    </source>
</evidence>
<proteinExistence type="predicted"/>